<proteinExistence type="predicted"/>
<feature type="coiled-coil region" evidence="3">
    <location>
        <begin position="257"/>
        <end position="284"/>
    </location>
</feature>
<evidence type="ECO:0000256" key="2">
    <source>
        <dbReference type="PROSITE-ProRule" id="PRU00626"/>
    </source>
</evidence>
<dbReference type="OrthoDB" id="1936631at2759"/>
<reference evidence="6" key="1">
    <citation type="submission" date="2020-10" db="EMBL/GenBank/DDBJ databases">
        <authorList>
            <person name="Han B."/>
            <person name="Lu T."/>
            <person name="Zhao Q."/>
            <person name="Huang X."/>
            <person name="Zhao Y."/>
        </authorList>
    </citation>
    <scope>NUCLEOTIDE SEQUENCE</scope>
</reference>
<evidence type="ECO:0000313" key="7">
    <source>
        <dbReference type="Proteomes" id="UP000604825"/>
    </source>
</evidence>
<dbReference type="SMART" id="SM01103">
    <property type="entry name" value="CRS1_YhbY"/>
    <property type="match status" value="1"/>
</dbReference>
<dbReference type="PANTHER" id="PTHR31426">
    <property type="entry name" value="GROUP II INTRON SPLICING FACTOR CRS1-LIKE"/>
    <property type="match status" value="1"/>
</dbReference>
<feature type="domain" description="CRM" evidence="5">
    <location>
        <begin position="140"/>
        <end position="237"/>
    </location>
</feature>
<evidence type="ECO:0000256" key="1">
    <source>
        <dbReference type="ARBA" id="ARBA00022884"/>
    </source>
</evidence>
<dbReference type="PANTHER" id="PTHR31426:SF3">
    <property type="entry name" value="OS06G0304500 PROTEIN"/>
    <property type="match status" value="1"/>
</dbReference>
<dbReference type="Gene3D" id="3.30.110.60">
    <property type="entry name" value="YhbY-like"/>
    <property type="match status" value="1"/>
</dbReference>
<dbReference type="InterPro" id="IPR001890">
    <property type="entry name" value="RNA-binding_CRM"/>
</dbReference>
<dbReference type="PROSITE" id="PS51295">
    <property type="entry name" value="CRM"/>
    <property type="match status" value="1"/>
</dbReference>
<dbReference type="AlphaFoldDB" id="A0A811QXD6"/>
<keyword evidence="7" id="KW-1185">Reference proteome</keyword>
<evidence type="ECO:0000256" key="3">
    <source>
        <dbReference type="SAM" id="Coils"/>
    </source>
</evidence>
<name>A0A811QXD6_9POAL</name>
<dbReference type="SUPFAM" id="SSF75471">
    <property type="entry name" value="YhbY-like"/>
    <property type="match status" value="1"/>
</dbReference>
<evidence type="ECO:0000313" key="6">
    <source>
        <dbReference type="EMBL" id="CAD6263311.1"/>
    </source>
</evidence>
<organism evidence="6 7">
    <name type="scientific">Miscanthus lutarioriparius</name>
    <dbReference type="NCBI Taxonomy" id="422564"/>
    <lineage>
        <taxon>Eukaryota</taxon>
        <taxon>Viridiplantae</taxon>
        <taxon>Streptophyta</taxon>
        <taxon>Embryophyta</taxon>
        <taxon>Tracheophyta</taxon>
        <taxon>Spermatophyta</taxon>
        <taxon>Magnoliopsida</taxon>
        <taxon>Liliopsida</taxon>
        <taxon>Poales</taxon>
        <taxon>Poaceae</taxon>
        <taxon>PACMAD clade</taxon>
        <taxon>Panicoideae</taxon>
        <taxon>Andropogonodae</taxon>
        <taxon>Andropogoneae</taxon>
        <taxon>Saccharinae</taxon>
        <taxon>Miscanthus</taxon>
    </lineage>
</organism>
<dbReference type="InterPro" id="IPR040286">
    <property type="entry name" value="At3g25440-like"/>
</dbReference>
<evidence type="ECO:0000256" key="4">
    <source>
        <dbReference type="SAM" id="MobiDB-lite"/>
    </source>
</evidence>
<dbReference type="EMBL" id="CAJGYO010000012">
    <property type="protein sequence ID" value="CAD6263311.1"/>
    <property type="molecule type" value="Genomic_DNA"/>
</dbReference>
<gene>
    <name evidence="6" type="ORF">NCGR_LOCUS46619</name>
</gene>
<dbReference type="Proteomes" id="UP000604825">
    <property type="component" value="Unassembled WGS sequence"/>
</dbReference>
<evidence type="ECO:0000259" key="5">
    <source>
        <dbReference type="PROSITE" id="PS51295"/>
    </source>
</evidence>
<dbReference type="GO" id="GO:0003723">
    <property type="term" value="F:RNA binding"/>
    <property type="evidence" value="ECO:0007669"/>
    <property type="project" value="UniProtKB-UniRule"/>
</dbReference>
<feature type="region of interest" description="Disordered" evidence="4">
    <location>
        <begin position="404"/>
        <end position="427"/>
    </location>
</feature>
<dbReference type="InterPro" id="IPR035920">
    <property type="entry name" value="YhbY-like_sf"/>
</dbReference>
<protein>
    <recommendedName>
        <fullName evidence="5">CRM domain-containing protein</fullName>
    </recommendedName>
</protein>
<dbReference type="Pfam" id="PF01985">
    <property type="entry name" value="CRS1_YhbY"/>
    <property type="match status" value="1"/>
</dbReference>
<sequence length="447" mass="52070">MCGSSSSSPAASFERLWGWFGQDVHGRRWRPWFQQPVRRGSTAITLDTDGKFARFGVGNTGVAKQKGRQQLPPKKKMSRKAKVNQLKWYRLKAKKKMKSPNPEVRIRYKLEKAKRKEEWLIEKLRKYEVPRTPEPVHDPEILTEEEKFYLKRTGEKKKNYVPVGRRGVFGGVVLNMHLHWKNHETVKVVCKPCRPGQVYEYAEELTRLSKGTVIDIKPNNTIIFYRGKNYVQPKVMSPPDTLSKQKALEKYRYLQSLEHTSQFIEKLEKELEDYKKHVALFKNRTGKMGMCRTIMALRIGLIEKRVSFPERPDMKSVVLKEQPFLLQSCLSSSIGWPVDFQKQKDSFVRDRAVVLRELHFASEHESCAGQQEILERESLPRAETSIHGIVTNIVRYDIEDEKLAPPKDDLMNHSRSNPAKRHMEGTDCHSPLPKKLKYLLKDEKLNC</sequence>
<comment type="caution">
    <text evidence="6">The sequence shown here is derived from an EMBL/GenBank/DDBJ whole genome shotgun (WGS) entry which is preliminary data.</text>
</comment>
<accession>A0A811QXD6</accession>
<keyword evidence="1 2" id="KW-0694">RNA-binding</keyword>
<keyword evidence="3" id="KW-0175">Coiled coil</keyword>